<proteinExistence type="predicted"/>
<reference evidence="2 3" key="1">
    <citation type="submission" date="2021-06" db="EMBL/GenBank/DDBJ databases">
        <title>New haloarchaea isolates fom saline soil.</title>
        <authorList>
            <person name="Duran-Viseras A."/>
            <person name="Sanchez-Porro C.S."/>
            <person name="Ventosa A."/>
        </authorList>
    </citation>
    <scope>NUCLEOTIDE SEQUENCE [LARGE SCALE GENOMIC DNA]</scope>
    <source>
        <strain evidence="2 3">JCM 183640</strain>
    </source>
</reference>
<feature type="domain" description="Xylose isomerase-like TIM barrel" evidence="1">
    <location>
        <begin position="105"/>
        <end position="208"/>
    </location>
</feature>
<dbReference type="Pfam" id="PF01261">
    <property type="entry name" value="AP_endonuc_2"/>
    <property type="match status" value="1"/>
</dbReference>
<name>A0A8J7YAI9_9EURY</name>
<evidence type="ECO:0000313" key="2">
    <source>
        <dbReference type="EMBL" id="MBV0925066.1"/>
    </source>
</evidence>
<accession>A0A8J7YAI9</accession>
<dbReference type="EMBL" id="JAHQXF010000002">
    <property type="protein sequence ID" value="MBV0925066.1"/>
    <property type="molecule type" value="Genomic_DNA"/>
</dbReference>
<dbReference type="InterPro" id="IPR050312">
    <property type="entry name" value="IolE/XylAMocC-like"/>
</dbReference>
<dbReference type="OrthoDB" id="219320at2157"/>
<sequence length="218" mass="24099">MHLLGKCPPDPAELASAAERGFESVELHLRSEHLEDVAATAETVGRSPVDAAAVHTLHARPDEERPFRRSDELARRLDALLVVHSQYALHTHVDDFEAYDFAAPHGYENNPGASAFHLENLLLARGHSLVLDTAHLYLSEADYEGALSTLLRDHGDRIPLIHLNDATRTEDGLAFGDGEMDLERTARLLDENYDGPVVLEVMPDAQADARRAVTEWLS</sequence>
<dbReference type="RefSeq" id="WP_162317907.1">
    <property type="nucleotide sequence ID" value="NZ_JAHQXF010000002.1"/>
</dbReference>
<evidence type="ECO:0000313" key="3">
    <source>
        <dbReference type="Proteomes" id="UP000766550"/>
    </source>
</evidence>
<dbReference type="PANTHER" id="PTHR12110:SF21">
    <property type="entry name" value="XYLOSE ISOMERASE-LIKE TIM BARREL DOMAIN-CONTAINING PROTEIN"/>
    <property type="match status" value="1"/>
</dbReference>
<comment type="caution">
    <text evidence="2">The sequence shown here is derived from an EMBL/GenBank/DDBJ whole genome shotgun (WGS) entry which is preliminary data.</text>
</comment>
<organism evidence="2 3">
    <name type="scientific">Haloarcula limicola</name>
    <dbReference type="NCBI Taxonomy" id="1429915"/>
    <lineage>
        <taxon>Archaea</taxon>
        <taxon>Methanobacteriati</taxon>
        <taxon>Methanobacteriota</taxon>
        <taxon>Stenosarchaea group</taxon>
        <taxon>Halobacteria</taxon>
        <taxon>Halobacteriales</taxon>
        <taxon>Haloarculaceae</taxon>
        <taxon>Haloarcula</taxon>
    </lineage>
</organism>
<dbReference type="PANTHER" id="PTHR12110">
    <property type="entry name" value="HYDROXYPYRUVATE ISOMERASE"/>
    <property type="match status" value="1"/>
</dbReference>
<dbReference type="Proteomes" id="UP000766550">
    <property type="component" value="Unassembled WGS sequence"/>
</dbReference>
<keyword evidence="3" id="KW-1185">Reference proteome</keyword>
<dbReference type="InterPro" id="IPR036237">
    <property type="entry name" value="Xyl_isomerase-like_sf"/>
</dbReference>
<dbReference type="AlphaFoldDB" id="A0A8J7YAI9"/>
<dbReference type="Gene3D" id="3.20.20.150">
    <property type="entry name" value="Divalent-metal-dependent TIM barrel enzymes"/>
    <property type="match status" value="1"/>
</dbReference>
<keyword evidence="2" id="KW-0413">Isomerase</keyword>
<dbReference type="GO" id="GO:0016853">
    <property type="term" value="F:isomerase activity"/>
    <property type="evidence" value="ECO:0007669"/>
    <property type="project" value="UniProtKB-KW"/>
</dbReference>
<dbReference type="SUPFAM" id="SSF51658">
    <property type="entry name" value="Xylose isomerase-like"/>
    <property type="match status" value="1"/>
</dbReference>
<evidence type="ECO:0000259" key="1">
    <source>
        <dbReference type="Pfam" id="PF01261"/>
    </source>
</evidence>
<dbReference type="InterPro" id="IPR013022">
    <property type="entry name" value="Xyl_isomerase-like_TIM-brl"/>
</dbReference>
<protein>
    <submittedName>
        <fullName evidence="2">Sugar phosphate isomerase/epimerase</fullName>
    </submittedName>
</protein>
<gene>
    <name evidence="2" type="ORF">KTS45_12750</name>
</gene>